<evidence type="ECO:0000256" key="2">
    <source>
        <dbReference type="ARBA" id="ARBA00007866"/>
    </source>
</evidence>
<evidence type="ECO:0000259" key="20">
    <source>
        <dbReference type="PROSITE" id="PS50999"/>
    </source>
</evidence>
<dbReference type="InterPro" id="IPR001505">
    <property type="entry name" value="Copper_CuA"/>
</dbReference>
<dbReference type="InterPro" id="IPR002429">
    <property type="entry name" value="CcO_II-like_C"/>
</dbReference>
<evidence type="ECO:0000313" key="21">
    <source>
        <dbReference type="EMBL" id="OYX55616.1"/>
    </source>
</evidence>
<evidence type="ECO:0000256" key="10">
    <source>
        <dbReference type="ARBA" id="ARBA00023008"/>
    </source>
</evidence>
<dbReference type="Gene3D" id="1.10.287.90">
    <property type="match status" value="1"/>
</dbReference>
<dbReference type="AlphaFoldDB" id="A0A258HFB9"/>
<dbReference type="CDD" id="cd13912">
    <property type="entry name" value="CcO_II_C"/>
    <property type="match status" value="1"/>
</dbReference>
<keyword evidence="10 15" id="KW-0186">Copper</keyword>
<evidence type="ECO:0000256" key="11">
    <source>
        <dbReference type="ARBA" id="ARBA00023136"/>
    </source>
</evidence>
<dbReference type="EMBL" id="NCEQ01000013">
    <property type="protein sequence ID" value="OYX55616.1"/>
    <property type="molecule type" value="Genomic_DNA"/>
</dbReference>
<feature type="chain" id="PRO_5012626990" description="Cytochrome c oxidase subunit 2" evidence="18">
    <location>
        <begin position="31"/>
        <end position="337"/>
    </location>
</feature>
<evidence type="ECO:0000256" key="16">
    <source>
        <dbReference type="SAM" id="MobiDB-lite"/>
    </source>
</evidence>
<sequence length="337" mass="35085">MGLGTRALSKAGGVLASASLAVFFATPTWAQDLMGQPTPGGIGLQPAASPLKHQAHIFHDAILMPIMTAICVLVLGLIIWIAIRYNEKANPVPAKWSHNTLIEVIWTVLPVMILVGISLFSFRLLFAYHDMPTPDLTVKATGNQWNWAYEYPDQGIAEYISAMLPEDEARAQNVPYRLAASEPIVVPVGKTVRVLVTAADVIHAFALPAFGLKTDAVPGRVNETWFRAERTGVFYGQCSELCGVDHAFMPIQINVVTEAEFAAWVASKGGSMTPATAAEAPGGTAAQVAVGTTEAAAPAAPVAGAIPTAQTATTPTAPAAGTAPAATAPAAAAPAAQ</sequence>
<keyword evidence="18" id="KW-0732">Signal</keyword>
<keyword evidence="3 14" id="KW-0813">Transport</keyword>
<evidence type="ECO:0000256" key="8">
    <source>
        <dbReference type="ARBA" id="ARBA00022982"/>
    </source>
</evidence>
<feature type="region of interest" description="Disordered" evidence="16">
    <location>
        <begin position="307"/>
        <end position="337"/>
    </location>
</feature>
<reference evidence="21 22" key="1">
    <citation type="submission" date="2017-03" db="EMBL/GenBank/DDBJ databases">
        <title>Lifting the veil on microbial sulfur biogeochemistry in mining wastewaters.</title>
        <authorList>
            <person name="Kantor R.S."/>
            <person name="Colenbrander Nelson T."/>
            <person name="Marshall S."/>
            <person name="Bennett D."/>
            <person name="Apte S."/>
            <person name="Camacho D."/>
            <person name="Thomas B.C."/>
            <person name="Warren L.A."/>
            <person name="Banfield J.F."/>
        </authorList>
    </citation>
    <scope>NUCLEOTIDE SEQUENCE [LARGE SCALE GENOMIC DNA]</scope>
    <source>
        <strain evidence="21">32-68-21</strain>
    </source>
</reference>
<accession>A0A258HFB9</accession>
<comment type="catalytic activity">
    <reaction evidence="13 15">
        <text>4 Fe(II)-[cytochrome c] + O2 + 8 H(+)(in) = 4 Fe(III)-[cytochrome c] + 2 H2O + 4 H(+)(out)</text>
        <dbReference type="Rhea" id="RHEA:11436"/>
        <dbReference type="Rhea" id="RHEA-COMP:10350"/>
        <dbReference type="Rhea" id="RHEA-COMP:14399"/>
        <dbReference type="ChEBI" id="CHEBI:15377"/>
        <dbReference type="ChEBI" id="CHEBI:15378"/>
        <dbReference type="ChEBI" id="CHEBI:15379"/>
        <dbReference type="ChEBI" id="CHEBI:29033"/>
        <dbReference type="ChEBI" id="CHEBI:29034"/>
        <dbReference type="EC" id="7.1.1.9"/>
    </reaction>
</comment>
<dbReference type="GO" id="GO:0005886">
    <property type="term" value="C:plasma membrane"/>
    <property type="evidence" value="ECO:0007669"/>
    <property type="project" value="UniProtKB-SubCell"/>
</dbReference>
<dbReference type="GO" id="GO:0004129">
    <property type="term" value="F:cytochrome-c oxidase activity"/>
    <property type="evidence" value="ECO:0007669"/>
    <property type="project" value="UniProtKB-EC"/>
</dbReference>
<evidence type="ECO:0000256" key="12">
    <source>
        <dbReference type="ARBA" id="ARBA00024688"/>
    </source>
</evidence>
<name>A0A258HFB9_9CAUL</name>
<dbReference type="InterPro" id="IPR036257">
    <property type="entry name" value="Cyt_c_oxidase_su2_TM_sf"/>
</dbReference>
<comment type="cofactor">
    <cofactor evidence="15">
        <name>Cu cation</name>
        <dbReference type="ChEBI" id="CHEBI:23378"/>
    </cofactor>
    <text evidence="15">Binds a copper A center.</text>
</comment>
<evidence type="ECO:0000256" key="1">
    <source>
        <dbReference type="ARBA" id="ARBA00004141"/>
    </source>
</evidence>
<dbReference type="InterPro" id="IPR011759">
    <property type="entry name" value="Cyt_c_oxidase_su2_TM_dom"/>
</dbReference>
<dbReference type="InterPro" id="IPR045187">
    <property type="entry name" value="CcO_II"/>
</dbReference>
<dbReference type="NCBIfam" id="TIGR02866">
    <property type="entry name" value="CoxB"/>
    <property type="match status" value="1"/>
</dbReference>
<dbReference type="SUPFAM" id="SSF49503">
    <property type="entry name" value="Cupredoxins"/>
    <property type="match status" value="1"/>
</dbReference>
<keyword evidence="5 14" id="KW-0812">Transmembrane</keyword>
<dbReference type="Proteomes" id="UP000216147">
    <property type="component" value="Unassembled WGS sequence"/>
</dbReference>
<keyword evidence="6 15" id="KW-0479">Metal-binding</keyword>
<keyword evidence="8 14" id="KW-0249">Electron transport</keyword>
<dbReference type="PANTHER" id="PTHR22888:SF9">
    <property type="entry name" value="CYTOCHROME C OXIDASE SUBUNIT 2"/>
    <property type="match status" value="1"/>
</dbReference>
<dbReference type="InterPro" id="IPR014222">
    <property type="entry name" value="Cyt_c_oxidase_su2"/>
</dbReference>
<dbReference type="Pfam" id="PF02790">
    <property type="entry name" value="COX2_TM"/>
    <property type="match status" value="1"/>
</dbReference>
<dbReference type="EC" id="7.1.1.9" evidence="15"/>
<comment type="function">
    <text evidence="12 15">Subunits I and II form the functional core of the enzyme complex. Electrons originating in cytochrome c are transferred via heme a and Cu(A) to the binuclear center formed by heme a3 and Cu(B).</text>
</comment>
<dbReference type="SUPFAM" id="SSF81464">
    <property type="entry name" value="Cytochrome c oxidase subunit II-like, transmembrane region"/>
    <property type="match status" value="1"/>
</dbReference>
<keyword evidence="4 14" id="KW-0679">Respiratory chain</keyword>
<organism evidence="21 22">
    <name type="scientific">Brevundimonas subvibrioides</name>
    <dbReference type="NCBI Taxonomy" id="74313"/>
    <lineage>
        <taxon>Bacteria</taxon>
        <taxon>Pseudomonadati</taxon>
        <taxon>Pseudomonadota</taxon>
        <taxon>Alphaproteobacteria</taxon>
        <taxon>Caulobacterales</taxon>
        <taxon>Caulobacteraceae</taxon>
        <taxon>Brevundimonas</taxon>
    </lineage>
</organism>
<keyword evidence="9 17" id="KW-1133">Transmembrane helix</keyword>
<keyword evidence="7" id="KW-1278">Translocase</keyword>
<dbReference type="PROSITE" id="PS50857">
    <property type="entry name" value="COX2_CUA"/>
    <property type="match status" value="1"/>
</dbReference>
<evidence type="ECO:0000256" key="4">
    <source>
        <dbReference type="ARBA" id="ARBA00022660"/>
    </source>
</evidence>
<evidence type="ECO:0000256" key="13">
    <source>
        <dbReference type="ARBA" id="ARBA00047816"/>
    </source>
</evidence>
<dbReference type="GO" id="GO:0042773">
    <property type="term" value="P:ATP synthesis coupled electron transport"/>
    <property type="evidence" value="ECO:0007669"/>
    <property type="project" value="TreeGrafter"/>
</dbReference>
<feature type="transmembrane region" description="Helical" evidence="17">
    <location>
        <begin position="104"/>
        <end position="126"/>
    </location>
</feature>
<dbReference type="Pfam" id="PF00116">
    <property type="entry name" value="COX2"/>
    <property type="match status" value="1"/>
</dbReference>
<comment type="subcellular location">
    <subcellularLocation>
        <location evidence="14">Cell membrane</location>
        <topology evidence="14">Multi-pass membrane protein</topology>
    </subcellularLocation>
    <subcellularLocation>
        <location evidence="1">Membrane</location>
        <topology evidence="1">Multi-pass membrane protein</topology>
    </subcellularLocation>
</comment>
<feature type="transmembrane region" description="Helical" evidence="17">
    <location>
        <begin position="62"/>
        <end position="83"/>
    </location>
</feature>
<feature type="signal peptide" evidence="18">
    <location>
        <begin position="1"/>
        <end position="30"/>
    </location>
</feature>
<gene>
    <name evidence="21" type="ORF">B7Y86_13250</name>
</gene>
<keyword evidence="11 17" id="KW-0472">Membrane</keyword>
<evidence type="ECO:0000256" key="9">
    <source>
        <dbReference type="ARBA" id="ARBA00022989"/>
    </source>
</evidence>
<comment type="caution">
    <text evidence="21">The sequence shown here is derived from an EMBL/GenBank/DDBJ whole genome shotgun (WGS) entry which is preliminary data.</text>
</comment>
<dbReference type="PRINTS" id="PR01166">
    <property type="entry name" value="CYCOXIDASEII"/>
</dbReference>
<feature type="domain" description="Cytochrome oxidase subunit II transmembrane region profile" evidence="20">
    <location>
        <begin position="36"/>
        <end position="132"/>
    </location>
</feature>
<evidence type="ECO:0000256" key="17">
    <source>
        <dbReference type="SAM" id="Phobius"/>
    </source>
</evidence>
<evidence type="ECO:0000259" key="19">
    <source>
        <dbReference type="PROSITE" id="PS50857"/>
    </source>
</evidence>
<dbReference type="Gene3D" id="2.60.40.420">
    <property type="entry name" value="Cupredoxins - blue copper proteins"/>
    <property type="match status" value="1"/>
</dbReference>
<comment type="similarity">
    <text evidence="2 14">Belongs to the cytochrome c oxidase subunit 2 family.</text>
</comment>
<evidence type="ECO:0000256" key="18">
    <source>
        <dbReference type="SAM" id="SignalP"/>
    </source>
</evidence>
<dbReference type="InterPro" id="IPR008972">
    <property type="entry name" value="Cupredoxin"/>
</dbReference>
<evidence type="ECO:0000256" key="15">
    <source>
        <dbReference type="RuleBase" id="RU004024"/>
    </source>
</evidence>
<dbReference type="PROSITE" id="PS50999">
    <property type="entry name" value="COX2_TM"/>
    <property type="match status" value="1"/>
</dbReference>
<dbReference type="GO" id="GO:0005507">
    <property type="term" value="F:copper ion binding"/>
    <property type="evidence" value="ECO:0007669"/>
    <property type="project" value="InterPro"/>
</dbReference>
<proteinExistence type="inferred from homology"/>
<evidence type="ECO:0000256" key="5">
    <source>
        <dbReference type="ARBA" id="ARBA00022692"/>
    </source>
</evidence>
<feature type="domain" description="Cytochrome oxidase subunit II copper A binding" evidence="19">
    <location>
        <begin position="133"/>
        <end position="267"/>
    </location>
</feature>
<evidence type="ECO:0000256" key="3">
    <source>
        <dbReference type="ARBA" id="ARBA00022448"/>
    </source>
</evidence>
<dbReference type="PANTHER" id="PTHR22888">
    <property type="entry name" value="CYTOCHROME C OXIDASE, SUBUNIT II"/>
    <property type="match status" value="1"/>
</dbReference>
<evidence type="ECO:0000256" key="14">
    <source>
        <dbReference type="RuleBase" id="RU000456"/>
    </source>
</evidence>
<evidence type="ECO:0000256" key="6">
    <source>
        <dbReference type="ARBA" id="ARBA00022723"/>
    </source>
</evidence>
<evidence type="ECO:0000256" key="7">
    <source>
        <dbReference type="ARBA" id="ARBA00022967"/>
    </source>
</evidence>
<protein>
    <recommendedName>
        <fullName evidence="15">Cytochrome c oxidase subunit 2</fullName>
        <ecNumber evidence="15">7.1.1.9</ecNumber>
    </recommendedName>
</protein>
<evidence type="ECO:0000313" key="22">
    <source>
        <dbReference type="Proteomes" id="UP000216147"/>
    </source>
</evidence>
<dbReference type="InterPro" id="IPR034210">
    <property type="entry name" value="CcO_II_C"/>
</dbReference>
<dbReference type="PROSITE" id="PS00078">
    <property type="entry name" value="COX2"/>
    <property type="match status" value="1"/>
</dbReference>
<dbReference type="GO" id="GO:0016491">
    <property type="term" value="F:oxidoreductase activity"/>
    <property type="evidence" value="ECO:0007669"/>
    <property type="project" value="InterPro"/>
</dbReference>